<feature type="region of interest" description="Disordered" evidence="1">
    <location>
        <begin position="104"/>
        <end position="132"/>
    </location>
</feature>
<sequence>MSQDGEITRADDVHVCNPHVPTPAPPAVVGIEMILGDLMRRVSTLDALVHETERRGTAEGVQQKAVIAELRALVDKQGSRISGLAAENEALRAQVQSHRDIYNKHEHVPHGGHGNRKAHLSGGPPQTQYAMQ</sequence>
<reference evidence="2 3" key="1">
    <citation type="journal article" date="2018" name="PLoS ONE">
        <title>The draft genome of Kipferlia bialata reveals reductive genome evolution in fornicate parasites.</title>
        <authorList>
            <person name="Tanifuji G."/>
            <person name="Takabayashi S."/>
            <person name="Kume K."/>
            <person name="Takagi M."/>
            <person name="Nakayama T."/>
            <person name="Kamikawa R."/>
            <person name="Inagaki Y."/>
            <person name="Hashimoto T."/>
        </authorList>
    </citation>
    <scope>NUCLEOTIDE SEQUENCE [LARGE SCALE GENOMIC DNA]</scope>
    <source>
        <strain evidence="2">NY0173</strain>
    </source>
</reference>
<dbReference type="EMBL" id="BDIP01006116">
    <property type="protein sequence ID" value="GIQ90385.1"/>
    <property type="molecule type" value="Genomic_DNA"/>
</dbReference>
<evidence type="ECO:0000256" key="1">
    <source>
        <dbReference type="SAM" id="MobiDB-lite"/>
    </source>
</evidence>
<evidence type="ECO:0000313" key="2">
    <source>
        <dbReference type="EMBL" id="GIQ90385.1"/>
    </source>
</evidence>
<keyword evidence="3" id="KW-1185">Reference proteome</keyword>
<gene>
    <name evidence="2" type="ORF">KIPB_013163</name>
</gene>
<proteinExistence type="predicted"/>
<evidence type="ECO:0000313" key="3">
    <source>
        <dbReference type="Proteomes" id="UP000265618"/>
    </source>
</evidence>
<name>A0A9K3D9Y9_9EUKA</name>
<protein>
    <submittedName>
        <fullName evidence="2">Uncharacterized protein</fullName>
    </submittedName>
</protein>
<dbReference type="AlphaFoldDB" id="A0A9K3D9Y9"/>
<comment type="caution">
    <text evidence="2">The sequence shown here is derived from an EMBL/GenBank/DDBJ whole genome shotgun (WGS) entry which is preliminary data.</text>
</comment>
<accession>A0A9K3D9Y9</accession>
<organism evidence="2 3">
    <name type="scientific">Kipferlia bialata</name>
    <dbReference type="NCBI Taxonomy" id="797122"/>
    <lineage>
        <taxon>Eukaryota</taxon>
        <taxon>Metamonada</taxon>
        <taxon>Carpediemonas-like organisms</taxon>
        <taxon>Kipferlia</taxon>
    </lineage>
</organism>
<dbReference type="Proteomes" id="UP000265618">
    <property type="component" value="Unassembled WGS sequence"/>
</dbReference>